<dbReference type="SUPFAM" id="SSF52374">
    <property type="entry name" value="Nucleotidylyl transferase"/>
    <property type="match status" value="1"/>
</dbReference>
<keyword evidence="3" id="KW-0285">Flavoprotein</keyword>
<sequence>MLGGRGTRISHHFRDCDLHLPSTFRFGYLPLQLQSFQLSFPSPLKPSWGGLTTVVANHNRLPSCSSIPRNPSGEIPRLFSQQEDEREIMADGVSAVTGGIVALGKFDALHIGHRELAIQASRAGPPFLLSFVGMAKVLGWEPRPPIVATCDRKRVLSSWVSYCCNMVPEEFHVEFSSVRHLSPQQFVEKLSKELRVRGVVAGENYRFGYKAAGDALELVKLCEEYGMEAYIIKSVMDKNSANVISSSNPKDRGQVSSTRVREALAVGDMAYVAELLGRQHRLILQATDRERFVVEQHKVSAPKSCLLNLAPKEGLYEKCSLLLGEENVVQCRVVIDNKFVHVETDSDGGLSDIFGAPNLQFLPIEFGDSRT</sequence>
<comment type="caution">
    <text evidence="11">The sequence shown here is derived from an EMBL/GenBank/DDBJ whole genome shotgun (WGS) entry which is preliminary data.</text>
</comment>
<accession>A0ABU6YCV4</accession>
<evidence type="ECO:0000256" key="3">
    <source>
        <dbReference type="ARBA" id="ARBA00022630"/>
    </source>
</evidence>
<dbReference type="PANTHER" id="PTHR12714">
    <property type="entry name" value="PROTEIN-S ISOPRENYLCYSTEINE O-METHYLTRANSFERASE"/>
    <property type="match status" value="1"/>
</dbReference>
<dbReference type="InterPro" id="IPR015864">
    <property type="entry name" value="FAD_synthase"/>
</dbReference>
<comment type="pathway">
    <text evidence="1">Cofactor biosynthesis; FAD biosynthesis; FAD from FMN: step 1/1.</text>
</comment>
<keyword evidence="5" id="KW-0808">Transferase</keyword>
<dbReference type="Pfam" id="PF06574">
    <property type="entry name" value="FAD_syn"/>
    <property type="match status" value="1"/>
</dbReference>
<evidence type="ECO:0000256" key="1">
    <source>
        <dbReference type="ARBA" id="ARBA00004726"/>
    </source>
</evidence>
<feature type="domain" description="FAD synthetase" evidence="10">
    <location>
        <begin position="98"/>
        <end position="247"/>
    </location>
</feature>
<keyword evidence="6" id="KW-0548">Nucleotidyltransferase</keyword>
<evidence type="ECO:0000256" key="6">
    <source>
        <dbReference type="ARBA" id="ARBA00022695"/>
    </source>
</evidence>
<dbReference type="PANTHER" id="PTHR12714:SF20">
    <property type="entry name" value="FAD SYNTHETASE 1, CHLOROPLASTIC-RELATED"/>
    <property type="match status" value="1"/>
</dbReference>
<name>A0ABU6YCV4_9FABA</name>
<dbReference type="InterPro" id="IPR014729">
    <property type="entry name" value="Rossmann-like_a/b/a_fold"/>
</dbReference>
<evidence type="ECO:0000313" key="12">
    <source>
        <dbReference type="Proteomes" id="UP001341840"/>
    </source>
</evidence>
<evidence type="ECO:0000256" key="5">
    <source>
        <dbReference type="ARBA" id="ARBA00022679"/>
    </source>
</evidence>
<organism evidence="11 12">
    <name type="scientific">Stylosanthes scabra</name>
    <dbReference type="NCBI Taxonomy" id="79078"/>
    <lineage>
        <taxon>Eukaryota</taxon>
        <taxon>Viridiplantae</taxon>
        <taxon>Streptophyta</taxon>
        <taxon>Embryophyta</taxon>
        <taxon>Tracheophyta</taxon>
        <taxon>Spermatophyta</taxon>
        <taxon>Magnoliopsida</taxon>
        <taxon>eudicotyledons</taxon>
        <taxon>Gunneridae</taxon>
        <taxon>Pentapetalae</taxon>
        <taxon>rosids</taxon>
        <taxon>fabids</taxon>
        <taxon>Fabales</taxon>
        <taxon>Fabaceae</taxon>
        <taxon>Papilionoideae</taxon>
        <taxon>50 kb inversion clade</taxon>
        <taxon>dalbergioids sensu lato</taxon>
        <taxon>Dalbergieae</taxon>
        <taxon>Pterocarpus clade</taxon>
        <taxon>Stylosanthes</taxon>
    </lineage>
</organism>
<protein>
    <recommendedName>
        <fullName evidence="2">FAD synthase</fullName>
        <ecNumber evidence="2">2.7.7.2</ecNumber>
    </recommendedName>
</protein>
<keyword evidence="7" id="KW-0547">Nucleotide-binding</keyword>
<evidence type="ECO:0000259" key="10">
    <source>
        <dbReference type="Pfam" id="PF06574"/>
    </source>
</evidence>
<keyword evidence="12" id="KW-1185">Reference proteome</keyword>
<dbReference type="EC" id="2.7.7.2" evidence="2"/>
<evidence type="ECO:0000313" key="11">
    <source>
        <dbReference type="EMBL" id="MED6207904.1"/>
    </source>
</evidence>
<dbReference type="Proteomes" id="UP001341840">
    <property type="component" value="Unassembled WGS sequence"/>
</dbReference>
<keyword evidence="8" id="KW-0274">FAD</keyword>
<gene>
    <name evidence="11" type="primary">RIBF2_2</name>
    <name evidence="11" type="ORF">PIB30_039999</name>
</gene>
<dbReference type="EMBL" id="JASCZI010241869">
    <property type="protein sequence ID" value="MED6207904.1"/>
    <property type="molecule type" value="Genomic_DNA"/>
</dbReference>
<reference evidence="11 12" key="1">
    <citation type="journal article" date="2023" name="Plants (Basel)">
        <title>Bridging the Gap: Combining Genomics and Transcriptomics Approaches to Understand Stylosanthes scabra, an Orphan Legume from the Brazilian Caatinga.</title>
        <authorList>
            <person name="Ferreira-Neto J.R.C."/>
            <person name="da Silva M.D."/>
            <person name="Binneck E."/>
            <person name="de Melo N.F."/>
            <person name="da Silva R.H."/>
            <person name="de Melo A.L.T.M."/>
            <person name="Pandolfi V."/>
            <person name="Bustamante F.O."/>
            <person name="Brasileiro-Vidal A.C."/>
            <person name="Benko-Iseppon A.M."/>
        </authorList>
    </citation>
    <scope>NUCLEOTIDE SEQUENCE [LARGE SCALE GENOMIC DNA]</scope>
    <source>
        <tissue evidence="11">Leaves</tissue>
    </source>
</reference>
<evidence type="ECO:0000256" key="4">
    <source>
        <dbReference type="ARBA" id="ARBA00022643"/>
    </source>
</evidence>
<evidence type="ECO:0000256" key="2">
    <source>
        <dbReference type="ARBA" id="ARBA00012393"/>
    </source>
</evidence>
<dbReference type="Gene3D" id="3.40.50.620">
    <property type="entry name" value="HUPs"/>
    <property type="match status" value="1"/>
</dbReference>
<keyword evidence="9" id="KW-0067">ATP-binding</keyword>
<evidence type="ECO:0000256" key="7">
    <source>
        <dbReference type="ARBA" id="ARBA00022741"/>
    </source>
</evidence>
<proteinExistence type="predicted"/>
<evidence type="ECO:0000256" key="9">
    <source>
        <dbReference type="ARBA" id="ARBA00022840"/>
    </source>
</evidence>
<keyword evidence="4" id="KW-0288">FMN</keyword>
<evidence type="ECO:0000256" key="8">
    <source>
        <dbReference type="ARBA" id="ARBA00022827"/>
    </source>
</evidence>
<dbReference type="CDD" id="cd02064">
    <property type="entry name" value="FAD_synthetase_N"/>
    <property type="match status" value="1"/>
</dbReference>